<feature type="signal peptide" evidence="2">
    <location>
        <begin position="1"/>
        <end position="22"/>
    </location>
</feature>
<evidence type="ECO:0000256" key="1">
    <source>
        <dbReference type="SAM" id="MobiDB-lite"/>
    </source>
</evidence>
<evidence type="ECO:0000256" key="2">
    <source>
        <dbReference type="SAM" id="SignalP"/>
    </source>
</evidence>
<dbReference type="PROSITE" id="PS51257">
    <property type="entry name" value="PROKAR_LIPOPROTEIN"/>
    <property type="match status" value="1"/>
</dbReference>
<feature type="region of interest" description="Disordered" evidence="1">
    <location>
        <begin position="38"/>
        <end position="66"/>
    </location>
</feature>
<keyword evidence="4" id="KW-1185">Reference proteome</keyword>
<name>A0ABX8KZI4_9CORY</name>
<dbReference type="EMBL" id="CP077302">
    <property type="protein sequence ID" value="QXB19271.1"/>
    <property type="molecule type" value="Genomic_DNA"/>
</dbReference>
<dbReference type="Proteomes" id="UP000683520">
    <property type="component" value="Chromosome"/>
</dbReference>
<gene>
    <name evidence="3" type="ORF">I6L55_04150</name>
</gene>
<reference evidence="3 4" key="1">
    <citation type="submission" date="2021-06" db="EMBL/GenBank/DDBJ databases">
        <title>FDA dAtabase for Regulatory Grade micrObial Sequences (FDA-ARGOS): Supporting development and validation of Infectious Disease Dx tests.</title>
        <authorList>
            <person name="Sproer C."/>
            <person name="Gronow S."/>
            <person name="Severitt S."/>
            <person name="Schroder I."/>
            <person name="Tallon L."/>
            <person name="Sadzewicz L."/>
            <person name="Zhao X."/>
            <person name="Boylan J."/>
            <person name="Ott S."/>
            <person name="Bowen H."/>
            <person name="Vavikolanu K."/>
            <person name="Mehta A."/>
            <person name="Aluvathingal J."/>
            <person name="Nadendla S."/>
            <person name="Lowell S."/>
            <person name="Myers T."/>
            <person name="Yan Y."/>
        </authorList>
    </citation>
    <scope>NUCLEOTIDE SEQUENCE [LARGE SCALE GENOMIC DNA]</scope>
    <source>
        <strain evidence="3 4">FDAARGOS 1425</strain>
    </source>
</reference>
<evidence type="ECO:0000313" key="4">
    <source>
        <dbReference type="Proteomes" id="UP000683520"/>
    </source>
</evidence>
<feature type="compositionally biased region" description="Low complexity" evidence="1">
    <location>
        <begin position="39"/>
        <end position="49"/>
    </location>
</feature>
<evidence type="ECO:0000313" key="3">
    <source>
        <dbReference type="EMBL" id="QXB19271.1"/>
    </source>
</evidence>
<feature type="chain" id="PRO_5046292191" description="Ig-like domain-containing protein" evidence="2">
    <location>
        <begin position="23"/>
        <end position="196"/>
    </location>
</feature>
<organism evidence="3 4">
    <name type="scientific">Corynebacterium coyleae</name>
    <dbReference type="NCBI Taxonomy" id="53374"/>
    <lineage>
        <taxon>Bacteria</taxon>
        <taxon>Bacillati</taxon>
        <taxon>Actinomycetota</taxon>
        <taxon>Actinomycetes</taxon>
        <taxon>Mycobacteriales</taxon>
        <taxon>Corynebacteriaceae</taxon>
        <taxon>Corynebacterium</taxon>
    </lineage>
</organism>
<accession>A0ABX8KZI4</accession>
<dbReference type="GeneID" id="92749372"/>
<proteinExistence type="predicted"/>
<sequence length="196" mass="20289">MRRVLAPLSLLTALLLAGCAGGTGEPETIVVTSTEVVDAPAPESAPEANPETEPESEPEAAPAPEQPAAPLAGAFELDPAYKGQVGGKCGMTPDGAKISVGDTTSCDLAAAAYPHAINATWAWSNKPNVTSVPFTNISGVPSPITGGAYDLRCAVGSSGQTMSCYGPDNDPYMTYELEMTTTWHPRINIVGEYPHN</sequence>
<protein>
    <recommendedName>
        <fullName evidence="5">Ig-like domain-containing protein</fullName>
    </recommendedName>
</protein>
<dbReference type="RefSeq" id="WP_070450682.1">
    <property type="nucleotide sequence ID" value="NZ_CP047198.1"/>
</dbReference>
<evidence type="ECO:0008006" key="5">
    <source>
        <dbReference type="Google" id="ProtNLM"/>
    </source>
</evidence>
<keyword evidence="2" id="KW-0732">Signal</keyword>